<feature type="domain" description="Conserved oligomeric Golgi complex subunit 3 C-terminal" evidence="11">
    <location>
        <begin position="302"/>
        <end position="673"/>
    </location>
</feature>
<dbReference type="PANTHER" id="PTHR13302">
    <property type="entry name" value="CONSERVED OLIGOMERIC GOLGI COMPLEX COMPONENT 3"/>
    <property type="match status" value="1"/>
</dbReference>
<feature type="domain" description="Conserved oligomeric Golgi complex subunit 3 N-terminal" evidence="10">
    <location>
        <begin position="138"/>
        <end position="282"/>
    </location>
</feature>
<protein>
    <recommendedName>
        <fullName evidence="3">Conserved oligomeric Golgi complex subunit 3</fullName>
    </recommendedName>
    <alternativeName>
        <fullName evidence="8">Component of oligomeric Golgi complex 3</fullName>
    </alternativeName>
</protein>
<name>A0AAV5GWN5_9BASI</name>
<evidence type="ECO:0000256" key="9">
    <source>
        <dbReference type="SAM" id="MobiDB-lite"/>
    </source>
</evidence>
<keyword evidence="6" id="KW-0333">Golgi apparatus</keyword>
<dbReference type="InterPro" id="IPR007265">
    <property type="entry name" value="COG_su3"/>
</dbReference>
<evidence type="ECO:0000313" key="13">
    <source>
        <dbReference type="Proteomes" id="UP001342314"/>
    </source>
</evidence>
<dbReference type="GO" id="GO:0005801">
    <property type="term" value="C:cis-Golgi network"/>
    <property type="evidence" value="ECO:0007669"/>
    <property type="project" value="InterPro"/>
</dbReference>
<dbReference type="GO" id="GO:0017119">
    <property type="term" value="C:Golgi transport complex"/>
    <property type="evidence" value="ECO:0007669"/>
    <property type="project" value="TreeGrafter"/>
</dbReference>
<feature type="region of interest" description="Disordered" evidence="9">
    <location>
        <begin position="1"/>
        <end position="20"/>
    </location>
</feature>
<organism evidence="12 13">
    <name type="scientific">Rhodotorula paludigena</name>
    <dbReference type="NCBI Taxonomy" id="86838"/>
    <lineage>
        <taxon>Eukaryota</taxon>
        <taxon>Fungi</taxon>
        <taxon>Dikarya</taxon>
        <taxon>Basidiomycota</taxon>
        <taxon>Pucciniomycotina</taxon>
        <taxon>Microbotryomycetes</taxon>
        <taxon>Sporidiobolales</taxon>
        <taxon>Sporidiobolaceae</taxon>
        <taxon>Rhodotorula</taxon>
    </lineage>
</organism>
<evidence type="ECO:0000313" key="12">
    <source>
        <dbReference type="EMBL" id="GJN93442.1"/>
    </source>
</evidence>
<sequence>MASTRASTSRYSLDDWDSLAPLSPAQTASVHRISLAAQHKPLPAHLQRAQDSSPRPSTPLARTQRSRFALDSPSGSPRPGSARGLPAVSKDNGAAALDDADDPLALDAPIASAQQFHDWFSRVEHSLEREQESVYREHLDELVAHLATCDDVLGGLDEARGLLSEMEANYRYVDENSRALQLACETMLDEQKHLLEVTEAIGARLEYFRELEKATRMLNLPGEDLVLQDDFLNMLDRLDVCLDYLKANRDFRDAEIYLIRFQQCLTRSMTLIKMYFVTTIRKIATDAQEKMTGKELSDTALHALLYAKFSNAAPTLRILLYELEKRAQADPSEYGSLLSECYAAWFSARSTLLAPSLAEEVRRMDPGASELVKLAKAGCAYLRGVCAMEWGLYREFFASGSDEAYRFLESLCDHLYDSLRPRILHEPRLDALCELCAVLYALMALDSSSLPSGAAADFDDDDDVGEVGAEGAVVPTRAQSTMRFAVLLQTILQDAQTRLVFRAQAVVQSDVLHYVPSTADLEYPEKLVHEVGKTPPVLWDEDELEVIGGSGGAGEDGAREGKGRFRVPREGSQKTWFPTLRKTVWVLARLNTYVNDAIFEDFAGEAVTLCRQSLATASAQIAARPADAAAGESASTRRADGQLFLVRHLLLLKEMVRSVDLVHVERGADFSSVTEALSTMLRNTSTLFNPRALVELASKGLPSFAETMTDAKTDLDGALKKACEDLISSSSASLTFSLRTFLDRCTSFLSSHSPAAPADAAPRDLPAQEWAAPEKVLELHGEFQRAFEEQARAVVKRMRLYLVEEKTVGVLLPPLWEDVVDTYSTFYNLVRSEYGFATSSSLVAPAEVRERLEKAAKADA</sequence>
<evidence type="ECO:0000256" key="6">
    <source>
        <dbReference type="ARBA" id="ARBA00023034"/>
    </source>
</evidence>
<evidence type="ECO:0000256" key="4">
    <source>
        <dbReference type="ARBA" id="ARBA00022448"/>
    </source>
</evidence>
<evidence type="ECO:0000256" key="5">
    <source>
        <dbReference type="ARBA" id="ARBA00022927"/>
    </source>
</evidence>
<dbReference type="InterPro" id="IPR048320">
    <property type="entry name" value="COG3_N"/>
</dbReference>
<dbReference type="Proteomes" id="UP001342314">
    <property type="component" value="Unassembled WGS sequence"/>
</dbReference>
<evidence type="ECO:0000256" key="7">
    <source>
        <dbReference type="ARBA" id="ARBA00023136"/>
    </source>
</evidence>
<keyword evidence="13" id="KW-1185">Reference proteome</keyword>
<comment type="similarity">
    <text evidence="2">Belongs to the COG3 family.</text>
</comment>
<comment type="caution">
    <text evidence="12">The sequence shown here is derived from an EMBL/GenBank/DDBJ whole genome shotgun (WGS) entry which is preliminary data.</text>
</comment>
<reference evidence="12 13" key="1">
    <citation type="submission" date="2021-12" db="EMBL/GenBank/DDBJ databases">
        <title>High titer production of polyol ester of fatty acids by Rhodotorula paludigena BS15 towards product separation-free biomass refinery.</title>
        <authorList>
            <person name="Mano J."/>
            <person name="Ono H."/>
            <person name="Tanaka T."/>
            <person name="Naito K."/>
            <person name="Sushida H."/>
            <person name="Ike M."/>
            <person name="Tokuyasu K."/>
            <person name="Kitaoka M."/>
        </authorList>
    </citation>
    <scope>NUCLEOTIDE SEQUENCE [LARGE SCALE GENOMIC DNA]</scope>
    <source>
        <strain evidence="12 13">BS15</strain>
    </source>
</reference>
<dbReference type="EMBL" id="BQKY01000014">
    <property type="protein sequence ID" value="GJN93442.1"/>
    <property type="molecule type" value="Genomic_DNA"/>
</dbReference>
<feature type="compositionally biased region" description="Polar residues" evidence="9">
    <location>
        <begin position="1"/>
        <end position="11"/>
    </location>
</feature>
<proteinExistence type="inferred from homology"/>
<dbReference type="PANTHER" id="PTHR13302:SF8">
    <property type="entry name" value="CONSERVED OLIGOMERIC GOLGI COMPLEX SUBUNIT 3"/>
    <property type="match status" value="1"/>
</dbReference>
<dbReference type="AlphaFoldDB" id="A0AAV5GWN5"/>
<evidence type="ECO:0000259" key="10">
    <source>
        <dbReference type="Pfam" id="PF04136"/>
    </source>
</evidence>
<keyword evidence="7" id="KW-0472">Membrane</keyword>
<dbReference type="GO" id="GO:0000139">
    <property type="term" value="C:Golgi membrane"/>
    <property type="evidence" value="ECO:0007669"/>
    <property type="project" value="UniProtKB-SubCell"/>
</dbReference>
<comment type="subcellular location">
    <subcellularLocation>
        <location evidence="1">Golgi apparatus membrane</location>
        <topology evidence="1">Peripheral membrane protein</topology>
    </subcellularLocation>
</comment>
<feature type="compositionally biased region" description="Low complexity" evidence="9">
    <location>
        <begin position="72"/>
        <end position="86"/>
    </location>
</feature>
<evidence type="ECO:0000256" key="3">
    <source>
        <dbReference type="ARBA" id="ARBA00020976"/>
    </source>
</evidence>
<evidence type="ECO:0000259" key="11">
    <source>
        <dbReference type="Pfam" id="PF20671"/>
    </source>
</evidence>
<dbReference type="GO" id="GO:0007030">
    <property type="term" value="P:Golgi organization"/>
    <property type="evidence" value="ECO:0007669"/>
    <property type="project" value="TreeGrafter"/>
</dbReference>
<dbReference type="GO" id="GO:0006891">
    <property type="term" value="P:intra-Golgi vesicle-mediated transport"/>
    <property type="evidence" value="ECO:0007669"/>
    <property type="project" value="TreeGrafter"/>
</dbReference>
<keyword evidence="4" id="KW-0813">Transport</keyword>
<dbReference type="GO" id="GO:0006886">
    <property type="term" value="P:intracellular protein transport"/>
    <property type="evidence" value="ECO:0007669"/>
    <property type="project" value="InterPro"/>
</dbReference>
<dbReference type="Pfam" id="PF04136">
    <property type="entry name" value="COG3_N"/>
    <property type="match status" value="1"/>
</dbReference>
<gene>
    <name evidence="12" type="ORF">Rhopal_006498-T1</name>
</gene>
<keyword evidence="5" id="KW-0653">Protein transport</keyword>
<accession>A0AAV5GWN5</accession>
<evidence type="ECO:0000256" key="2">
    <source>
        <dbReference type="ARBA" id="ARBA00009936"/>
    </source>
</evidence>
<feature type="compositionally biased region" description="Polar residues" evidence="9">
    <location>
        <begin position="49"/>
        <end position="63"/>
    </location>
</feature>
<dbReference type="Pfam" id="PF20671">
    <property type="entry name" value="COG3_C"/>
    <property type="match status" value="1"/>
</dbReference>
<evidence type="ECO:0000256" key="8">
    <source>
        <dbReference type="ARBA" id="ARBA00031339"/>
    </source>
</evidence>
<dbReference type="InterPro" id="IPR048685">
    <property type="entry name" value="COG3_C"/>
</dbReference>
<evidence type="ECO:0000256" key="1">
    <source>
        <dbReference type="ARBA" id="ARBA00004395"/>
    </source>
</evidence>
<feature type="region of interest" description="Disordered" evidence="9">
    <location>
        <begin position="27"/>
        <end position="96"/>
    </location>
</feature>